<dbReference type="InterPro" id="IPR035979">
    <property type="entry name" value="RBD_domain_sf"/>
</dbReference>
<feature type="compositionally biased region" description="Gly residues" evidence="2">
    <location>
        <begin position="421"/>
        <end position="437"/>
    </location>
</feature>
<dbReference type="CDD" id="cd00590">
    <property type="entry name" value="RRM_SF"/>
    <property type="match status" value="1"/>
</dbReference>
<evidence type="ECO:0008006" key="5">
    <source>
        <dbReference type="Google" id="ProtNLM"/>
    </source>
</evidence>
<keyword evidence="1" id="KW-0694">RNA-binding</keyword>
<evidence type="ECO:0000313" key="4">
    <source>
        <dbReference type="Proteomes" id="UP000355283"/>
    </source>
</evidence>
<sequence>MIVPLGEERKKLHAWLQQQLRPLSETSPAILSKFVLQLLDAADKEEAEVRAECLRELGLYLGQSTVPFVDHLFQALRTGSYRELSSEPEEQNAQGIYEQGGNWDRGSDGEEERSDEYEEAGGGDTDEGVDRGGHHGSHENQEWDILYEEGTDAVGHGYSTGDGMEQDLKASSEVQEEEDPFARYDREDAEEGEAEGGHRRRASSDATASSDEEDERQGARRGTRSWKRRGVRSRSASPDRRVPPPRSRQSHRPAPAPAPPPSGSWHQGQPQRPAFERGRPSWRDGRFPPGPAGPRGSAPFPPPHPPGARVDEASGRLGREGRATHPSPWTVTGAPPHPFYPPPPPVPPLEAPFFQAPPPPGPLREGEGRGDYPPPPLPPPPRYRPSPPFPGRGPFPPPPSSFPPGGRGHRPPFPPESGRARGIGGRGGREGPGGFADGGALEPRRGARRRRGGRGEGGRPQAGPELGEGGRASRATPGPCSPALPAGRNGAGRACGSAAAPPPSPSRTGAPSSFPTCPPTLTPDVLGPHFARFGSIVDLRLEPIQGGPFQGANRAFMEFASHAQAEAAVRASGRPVGPSGGPPGG</sequence>
<dbReference type="Proteomes" id="UP000355283">
    <property type="component" value="Unassembled WGS sequence"/>
</dbReference>
<feature type="compositionally biased region" description="Acidic residues" evidence="2">
    <location>
        <begin position="109"/>
        <end position="127"/>
    </location>
</feature>
<evidence type="ECO:0000256" key="2">
    <source>
        <dbReference type="SAM" id="MobiDB-lite"/>
    </source>
</evidence>
<dbReference type="SUPFAM" id="SSF54928">
    <property type="entry name" value="RNA-binding domain, RBD"/>
    <property type="match status" value="1"/>
</dbReference>
<feature type="compositionally biased region" description="Basic and acidic residues" evidence="2">
    <location>
        <begin position="274"/>
        <end position="286"/>
    </location>
</feature>
<organism evidence="3 4">
    <name type="scientific">Nannochloropsis salina CCMP1776</name>
    <dbReference type="NCBI Taxonomy" id="1027361"/>
    <lineage>
        <taxon>Eukaryota</taxon>
        <taxon>Sar</taxon>
        <taxon>Stramenopiles</taxon>
        <taxon>Ochrophyta</taxon>
        <taxon>Eustigmatophyceae</taxon>
        <taxon>Eustigmatales</taxon>
        <taxon>Monodopsidaceae</taxon>
        <taxon>Microchloropsis</taxon>
        <taxon>Microchloropsis salina</taxon>
    </lineage>
</organism>
<dbReference type="InterPro" id="IPR045137">
    <property type="entry name" value="RBM26/27"/>
</dbReference>
<feature type="compositionally biased region" description="Low complexity" evidence="2">
    <location>
        <begin position="485"/>
        <end position="499"/>
    </location>
</feature>
<dbReference type="PANTHER" id="PTHR14398:SF0">
    <property type="entry name" value="ZINC FINGER PROTEIN SWM"/>
    <property type="match status" value="1"/>
</dbReference>
<accession>A0A4D9D6U4</accession>
<reference evidence="3 4" key="1">
    <citation type="submission" date="2019-01" db="EMBL/GenBank/DDBJ databases">
        <title>Nuclear Genome Assembly of the Microalgal Biofuel strain Nannochloropsis salina CCMP1776.</title>
        <authorList>
            <person name="Hovde B."/>
        </authorList>
    </citation>
    <scope>NUCLEOTIDE SEQUENCE [LARGE SCALE GENOMIC DNA]</scope>
    <source>
        <strain evidence="3 4">CCMP1776</strain>
    </source>
</reference>
<feature type="region of interest" description="Disordered" evidence="2">
    <location>
        <begin position="152"/>
        <end position="520"/>
    </location>
</feature>
<name>A0A4D9D6U4_9STRA</name>
<evidence type="ECO:0000313" key="3">
    <source>
        <dbReference type="EMBL" id="TFJ87140.1"/>
    </source>
</evidence>
<evidence type="ECO:0000256" key="1">
    <source>
        <dbReference type="ARBA" id="ARBA00022884"/>
    </source>
</evidence>
<gene>
    <name evidence="3" type="ORF">NSK_001474</name>
</gene>
<keyword evidence="4" id="KW-1185">Reference proteome</keyword>
<feature type="compositionally biased region" description="Basic residues" evidence="2">
    <location>
        <begin position="219"/>
        <end position="232"/>
    </location>
</feature>
<comment type="caution">
    <text evidence="3">The sequence shown here is derived from an EMBL/GenBank/DDBJ whole genome shotgun (WGS) entry which is preliminary data.</text>
</comment>
<proteinExistence type="predicted"/>
<feature type="compositionally biased region" description="Basic and acidic residues" evidence="2">
    <location>
        <begin position="128"/>
        <end position="138"/>
    </location>
</feature>
<dbReference type="PANTHER" id="PTHR14398">
    <property type="entry name" value="RNA RECOGNITION RRM/RNP DOMAIN"/>
    <property type="match status" value="1"/>
</dbReference>
<dbReference type="EMBL" id="SDOX01000006">
    <property type="protein sequence ID" value="TFJ87140.1"/>
    <property type="molecule type" value="Genomic_DNA"/>
</dbReference>
<protein>
    <recommendedName>
        <fullName evidence="5">RRM domain-containing protein</fullName>
    </recommendedName>
</protein>
<feature type="region of interest" description="Disordered" evidence="2">
    <location>
        <begin position="83"/>
        <end position="138"/>
    </location>
</feature>
<feature type="compositionally biased region" description="Pro residues" evidence="2">
    <location>
        <begin position="335"/>
        <end position="362"/>
    </location>
</feature>
<dbReference type="AlphaFoldDB" id="A0A4D9D6U4"/>
<dbReference type="GO" id="GO:0003723">
    <property type="term" value="F:RNA binding"/>
    <property type="evidence" value="ECO:0007669"/>
    <property type="project" value="UniProtKB-KW"/>
</dbReference>
<feature type="compositionally biased region" description="Basic and acidic residues" evidence="2">
    <location>
        <begin position="309"/>
        <end position="323"/>
    </location>
</feature>
<dbReference type="GO" id="GO:0005634">
    <property type="term" value="C:nucleus"/>
    <property type="evidence" value="ECO:0007669"/>
    <property type="project" value="TreeGrafter"/>
</dbReference>
<dbReference type="OrthoDB" id="443401at2759"/>
<feature type="compositionally biased region" description="Pro residues" evidence="2">
    <location>
        <begin position="372"/>
        <end position="402"/>
    </location>
</feature>